<accession>A0A6C0H2L7</accession>
<evidence type="ECO:0000313" key="2">
    <source>
        <dbReference type="EMBL" id="QHT74784.1"/>
    </source>
</evidence>
<dbReference type="InterPro" id="IPR029044">
    <property type="entry name" value="Nucleotide-diphossugar_trans"/>
</dbReference>
<reference evidence="2" key="1">
    <citation type="journal article" date="2020" name="Nature">
        <title>Giant virus diversity and host interactions through global metagenomics.</title>
        <authorList>
            <person name="Schulz F."/>
            <person name="Roux S."/>
            <person name="Paez-Espino D."/>
            <person name="Jungbluth S."/>
            <person name="Walsh D.A."/>
            <person name="Denef V.J."/>
            <person name="McMahon K.D."/>
            <person name="Konstantinidis K.T."/>
            <person name="Eloe-Fadrosh E.A."/>
            <person name="Kyrpides N.C."/>
            <person name="Woyke T."/>
        </authorList>
    </citation>
    <scope>NUCLEOTIDE SEQUENCE</scope>
    <source>
        <strain evidence="2">GVMAG-M-3300023179-62</strain>
    </source>
</reference>
<dbReference type="Pfam" id="PF01755">
    <property type="entry name" value="Glyco_transf_25"/>
    <property type="match status" value="1"/>
</dbReference>
<dbReference type="InterPro" id="IPR002654">
    <property type="entry name" value="Glyco_trans_25"/>
</dbReference>
<dbReference type="SUPFAM" id="SSF53448">
    <property type="entry name" value="Nucleotide-diphospho-sugar transferases"/>
    <property type="match status" value="1"/>
</dbReference>
<sequence length="231" mass="27512">MESKYQVVIINCPDNIRRKESMIDRMNYHKLSDFVNIISADDNNDDFRNFIKGVEDKCDNRQIRVMGSLLCHLKAMKYFIEESQCDECLIMEDDVMLHKDFRSKLNELIQNKPSEHQCILLAPYLIHPLDTTQQVTPLLFNHYVTSIFGASCYWITKDFAKRALERYYKPLREWPDFAEHYTSEYVIHYLGSYVAFPPLSIEESLDSNLQPQCHIPYKRAYWKRYGFGNYF</sequence>
<proteinExistence type="predicted"/>
<protein>
    <recommendedName>
        <fullName evidence="1">Glycosyl transferase family 25 domain-containing protein</fullName>
    </recommendedName>
</protein>
<evidence type="ECO:0000259" key="1">
    <source>
        <dbReference type="Pfam" id="PF01755"/>
    </source>
</evidence>
<organism evidence="2">
    <name type="scientific">viral metagenome</name>
    <dbReference type="NCBI Taxonomy" id="1070528"/>
    <lineage>
        <taxon>unclassified sequences</taxon>
        <taxon>metagenomes</taxon>
        <taxon>organismal metagenomes</taxon>
    </lineage>
</organism>
<feature type="domain" description="Glycosyl transferase family 25" evidence="1">
    <location>
        <begin position="7"/>
        <end position="164"/>
    </location>
</feature>
<dbReference type="AlphaFoldDB" id="A0A6C0H2L7"/>
<dbReference type="EMBL" id="MN739858">
    <property type="protein sequence ID" value="QHT74784.1"/>
    <property type="molecule type" value="Genomic_DNA"/>
</dbReference>
<name>A0A6C0H2L7_9ZZZZ</name>